<dbReference type="SMART" id="SM00382">
    <property type="entry name" value="AAA"/>
    <property type="match status" value="1"/>
</dbReference>
<protein>
    <recommendedName>
        <fullName evidence="3">ABC transporter domain-containing protein</fullName>
    </recommendedName>
</protein>
<dbReference type="Pfam" id="PF00005">
    <property type="entry name" value="ABC_tran"/>
    <property type="match status" value="2"/>
</dbReference>
<keyword evidence="1" id="KW-0547">Nucleotide-binding</keyword>
<dbReference type="Proteomes" id="UP000037109">
    <property type="component" value="Unassembled WGS sequence"/>
</dbReference>
<evidence type="ECO:0000256" key="2">
    <source>
        <dbReference type="ARBA" id="ARBA00022840"/>
    </source>
</evidence>
<dbReference type="PANTHER" id="PTHR42855">
    <property type="entry name" value="ABC TRANSPORTER ATP-BINDING SUBUNIT"/>
    <property type="match status" value="1"/>
</dbReference>
<dbReference type="RefSeq" id="WP_053435540.1">
    <property type="nucleotide sequence ID" value="NZ_LGUF01000007.1"/>
</dbReference>
<sequence length="179" mass="20137">MEKVCLELEKIEVSYLDRLVLNVSRLAIHQYDRIGIVGKNGAGKSTLLKLMAGQIIPDKGLVKQLADFAYFDQLAAPEESEIDPRLAGKLSIPRVDMDHLSGGESIRLVLCQLFLGRYNVLILDEPTNFLDVFCIEALERFLKAYIGTVLLVSHDKVFVERVADCVYAIEEEQLVLKKN</sequence>
<dbReference type="GO" id="GO:0016887">
    <property type="term" value="F:ATP hydrolysis activity"/>
    <property type="evidence" value="ECO:0007669"/>
    <property type="project" value="InterPro"/>
</dbReference>
<gene>
    <name evidence="4" type="ORF">AF332_16050</name>
</gene>
<dbReference type="OrthoDB" id="9804819at2"/>
<name>A0A0M0GEH7_SPOGL</name>
<dbReference type="InterPro" id="IPR051309">
    <property type="entry name" value="ABCF_ATPase"/>
</dbReference>
<dbReference type="CDD" id="cd03221">
    <property type="entry name" value="ABCF_EF-3"/>
    <property type="match status" value="1"/>
</dbReference>
<keyword evidence="5" id="KW-1185">Reference proteome</keyword>
<dbReference type="PANTHER" id="PTHR42855:SF1">
    <property type="entry name" value="ABC TRANSPORTER DOMAIN-CONTAINING PROTEIN"/>
    <property type="match status" value="1"/>
</dbReference>
<keyword evidence="2" id="KW-0067">ATP-binding</keyword>
<dbReference type="EMBL" id="LGUF01000007">
    <property type="protein sequence ID" value="KON88168.1"/>
    <property type="molecule type" value="Genomic_DNA"/>
</dbReference>
<evidence type="ECO:0000259" key="3">
    <source>
        <dbReference type="PROSITE" id="PS50893"/>
    </source>
</evidence>
<dbReference type="PATRIC" id="fig|1459.3.peg.3499"/>
<dbReference type="STRING" id="1459.AF332_16050"/>
<dbReference type="SUPFAM" id="SSF52540">
    <property type="entry name" value="P-loop containing nucleoside triphosphate hydrolases"/>
    <property type="match status" value="1"/>
</dbReference>
<evidence type="ECO:0000313" key="4">
    <source>
        <dbReference type="EMBL" id="KON88168.1"/>
    </source>
</evidence>
<proteinExistence type="predicted"/>
<comment type="caution">
    <text evidence="4">The sequence shown here is derived from an EMBL/GenBank/DDBJ whole genome shotgun (WGS) entry which is preliminary data.</text>
</comment>
<dbReference type="Gene3D" id="3.40.50.300">
    <property type="entry name" value="P-loop containing nucleotide triphosphate hydrolases"/>
    <property type="match status" value="2"/>
</dbReference>
<dbReference type="InterPro" id="IPR003593">
    <property type="entry name" value="AAA+_ATPase"/>
</dbReference>
<dbReference type="InterPro" id="IPR027417">
    <property type="entry name" value="P-loop_NTPase"/>
</dbReference>
<dbReference type="AlphaFoldDB" id="A0A0M0GEH7"/>
<evidence type="ECO:0000313" key="5">
    <source>
        <dbReference type="Proteomes" id="UP000037109"/>
    </source>
</evidence>
<dbReference type="GO" id="GO:0005524">
    <property type="term" value="F:ATP binding"/>
    <property type="evidence" value="ECO:0007669"/>
    <property type="project" value="UniProtKB-KW"/>
</dbReference>
<organism evidence="4 5">
    <name type="scientific">Sporosarcina globispora</name>
    <name type="common">Bacillus globisporus</name>
    <dbReference type="NCBI Taxonomy" id="1459"/>
    <lineage>
        <taxon>Bacteria</taxon>
        <taxon>Bacillati</taxon>
        <taxon>Bacillota</taxon>
        <taxon>Bacilli</taxon>
        <taxon>Bacillales</taxon>
        <taxon>Caryophanaceae</taxon>
        <taxon>Sporosarcina</taxon>
    </lineage>
</organism>
<accession>A0A0M0GEH7</accession>
<dbReference type="InterPro" id="IPR003439">
    <property type="entry name" value="ABC_transporter-like_ATP-bd"/>
</dbReference>
<reference evidence="5" key="1">
    <citation type="submission" date="2015-07" db="EMBL/GenBank/DDBJ databases">
        <title>Fjat-10036 dsm4.</title>
        <authorList>
            <person name="Liu B."/>
            <person name="Wang J."/>
            <person name="Zhu Y."/>
            <person name="Liu G."/>
            <person name="Chen Q."/>
            <person name="Chen Z."/>
            <person name="Lan J."/>
            <person name="Che J."/>
            <person name="Ge C."/>
            <person name="Shi H."/>
            <person name="Pan Z."/>
            <person name="Liu X."/>
        </authorList>
    </citation>
    <scope>NUCLEOTIDE SEQUENCE [LARGE SCALE GENOMIC DNA]</scope>
    <source>
        <strain evidence="5">DSM 4</strain>
    </source>
</reference>
<evidence type="ECO:0000256" key="1">
    <source>
        <dbReference type="ARBA" id="ARBA00022741"/>
    </source>
</evidence>
<dbReference type="PROSITE" id="PS50893">
    <property type="entry name" value="ABC_TRANSPORTER_2"/>
    <property type="match status" value="1"/>
</dbReference>
<feature type="domain" description="ABC transporter" evidence="3">
    <location>
        <begin position="6"/>
        <end position="179"/>
    </location>
</feature>